<gene>
    <name evidence="2" type="ORF">UV02_C0043G0004</name>
</gene>
<accession>A0A0G1B1W6</accession>
<organism evidence="2 3">
    <name type="scientific">Candidatus Kuenenbacteria bacterium GW2011_GWA2_42_15</name>
    <dbReference type="NCBI Taxonomy" id="1618677"/>
    <lineage>
        <taxon>Bacteria</taxon>
        <taxon>Candidatus Kueneniibacteriota</taxon>
    </lineage>
</organism>
<proteinExistence type="predicted"/>
<evidence type="ECO:0000256" key="1">
    <source>
        <dbReference type="SAM" id="Phobius"/>
    </source>
</evidence>
<dbReference type="AlphaFoldDB" id="A0A0G1B1W6"/>
<keyword evidence="1" id="KW-1133">Transmembrane helix</keyword>
<keyword evidence="1" id="KW-0472">Membrane</keyword>
<name>A0A0G1B1W6_9BACT</name>
<keyword evidence="1" id="KW-0812">Transmembrane</keyword>
<dbReference type="EMBL" id="LCCW01000043">
    <property type="protein sequence ID" value="KKS40296.1"/>
    <property type="molecule type" value="Genomic_DNA"/>
</dbReference>
<reference evidence="2 3" key="1">
    <citation type="journal article" date="2015" name="Nature">
        <title>rRNA introns, odd ribosomes, and small enigmatic genomes across a large radiation of phyla.</title>
        <authorList>
            <person name="Brown C.T."/>
            <person name="Hug L.A."/>
            <person name="Thomas B.C."/>
            <person name="Sharon I."/>
            <person name="Castelle C.J."/>
            <person name="Singh A."/>
            <person name="Wilkins M.J."/>
            <person name="Williams K.H."/>
            <person name="Banfield J.F."/>
        </authorList>
    </citation>
    <scope>NUCLEOTIDE SEQUENCE [LARGE SCALE GENOMIC DNA]</scope>
</reference>
<protein>
    <submittedName>
        <fullName evidence="2">Uncharacterized protein</fullName>
    </submittedName>
</protein>
<feature type="transmembrane region" description="Helical" evidence="1">
    <location>
        <begin position="12"/>
        <end position="32"/>
    </location>
</feature>
<sequence>MKNFFHCRRGVSYWAIIIVLAFMIVAMIVAFWPQESNPEDNISPTYIRLWNKARNQTLEISEKARIEKWIVDNRLNEYGDMADTLYAGGTPLFDESTGKIMDRYDYILKEHLDKPWEK</sequence>
<dbReference type="Proteomes" id="UP000034516">
    <property type="component" value="Unassembled WGS sequence"/>
</dbReference>
<comment type="caution">
    <text evidence="2">The sequence shown here is derived from an EMBL/GenBank/DDBJ whole genome shotgun (WGS) entry which is preliminary data.</text>
</comment>
<evidence type="ECO:0000313" key="2">
    <source>
        <dbReference type="EMBL" id="KKS40296.1"/>
    </source>
</evidence>
<evidence type="ECO:0000313" key="3">
    <source>
        <dbReference type="Proteomes" id="UP000034516"/>
    </source>
</evidence>